<keyword evidence="3" id="KW-1185">Reference proteome</keyword>
<feature type="transmembrane region" description="Helical" evidence="1">
    <location>
        <begin position="61"/>
        <end position="82"/>
    </location>
</feature>
<accession>I3ILB4</accession>
<comment type="caution">
    <text evidence="2">The sequence shown here is derived from an EMBL/GenBank/DDBJ whole genome shotgun (WGS) entry which is preliminary data.</text>
</comment>
<evidence type="ECO:0000313" key="2">
    <source>
        <dbReference type="EMBL" id="GAB62509.1"/>
    </source>
</evidence>
<sequence>MDFCIEGNRLPLVKKDKNGKDNETYRVIGLVGSFGFTTAGAIAGGYFLGGYLDKRFDTSPWFMMSFIILGVIGSFIEFFKLVKKLLEENNKNHDNRG</sequence>
<dbReference type="OrthoDB" id="1683450at2"/>
<organism evidence="2 3">
    <name type="scientific">Candidatus Jettenia caeni</name>
    <dbReference type="NCBI Taxonomy" id="247490"/>
    <lineage>
        <taxon>Bacteria</taxon>
        <taxon>Pseudomonadati</taxon>
        <taxon>Planctomycetota</taxon>
        <taxon>Candidatus Brocadiia</taxon>
        <taxon>Candidatus Brocadiales</taxon>
        <taxon>Candidatus Brocadiaceae</taxon>
        <taxon>Candidatus Jettenia</taxon>
    </lineage>
</organism>
<dbReference type="EMBL" id="BAFH01000003">
    <property type="protein sequence ID" value="GAB62509.1"/>
    <property type="molecule type" value="Genomic_DNA"/>
</dbReference>
<proteinExistence type="predicted"/>
<keyword evidence="1" id="KW-0812">Transmembrane</keyword>
<dbReference type="STRING" id="247490.KSU1_C0913"/>
<keyword evidence="1" id="KW-1133">Transmembrane helix</keyword>
<name>I3ILB4_9BACT</name>
<feature type="transmembrane region" description="Helical" evidence="1">
    <location>
        <begin position="27"/>
        <end position="49"/>
    </location>
</feature>
<dbReference type="Proteomes" id="UP000002985">
    <property type="component" value="Unassembled WGS sequence"/>
</dbReference>
<reference evidence="2 3" key="1">
    <citation type="journal article" date="2012" name="FEBS Lett.">
        <title>Anammox organism KSU-1 expresses a NirK-type copper-containing nitrite reductase instead of a NirS-type with cytochrome cd1.</title>
        <authorList>
            <person name="Hira D."/>
            <person name="Toh H."/>
            <person name="Migita C.T."/>
            <person name="Okubo H."/>
            <person name="Nishiyama T."/>
            <person name="Hattori M."/>
            <person name="Furukawa K."/>
            <person name="Fujii T."/>
        </authorList>
    </citation>
    <scope>NUCLEOTIDE SEQUENCE [LARGE SCALE GENOMIC DNA]</scope>
</reference>
<evidence type="ECO:0000313" key="3">
    <source>
        <dbReference type="Proteomes" id="UP000002985"/>
    </source>
</evidence>
<gene>
    <name evidence="2" type="ORF">KSU1_C0913</name>
</gene>
<dbReference type="Pfam" id="PF09527">
    <property type="entry name" value="ATPase_gene1"/>
    <property type="match status" value="1"/>
</dbReference>
<evidence type="ECO:0008006" key="4">
    <source>
        <dbReference type="Google" id="ProtNLM"/>
    </source>
</evidence>
<dbReference type="eggNOG" id="ENOG5032KK5">
    <property type="taxonomic scope" value="Bacteria"/>
</dbReference>
<keyword evidence="1" id="KW-0472">Membrane</keyword>
<evidence type="ECO:0000256" key="1">
    <source>
        <dbReference type="SAM" id="Phobius"/>
    </source>
</evidence>
<protein>
    <recommendedName>
        <fullName evidence="4">AtpZ/AtpI family protein</fullName>
    </recommendedName>
</protein>
<dbReference type="AlphaFoldDB" id="I3ILB4"/>
<dbReference type="InterPro" id="IPR032820">
    <property type="entry name" value="ATPase_put"/>
</dbReference>